<dbReference type="PANTHER" id="PTHR37017">
    <property type="entry name" value="AB HYDROLASE-1 DOMAIN-CONTAINING PROTEIN-RELATED"/>
    <property type="match status" value="1"/>
</dbReference>
<feature type="signal peptide" evidence="1">
    <location>
        <begin position="1"/>
        <end position="21"/>
    </location>
</feature>
<dbReference type="InterPro" id="IPR000073">
    <property type="entry name" value="AB_hydrolase_1"/>
</dbReference>
<keyword evidence="1" id="KW-0732">Signal</keyword>
<dbReference type="OrthoDB" id="9112061at2"/>
<sequence>MNKLILYLTCSLLFLSATVIAQQPTYVFVHGAWGGAWQFKKTAEQLTQQGANVYRVNLTGLGDRYHLASPEVNLSTHITDVVNAIMFEGLDSVILVGHSYGGMVITGVADSIPGKIKKMIYLDAFLPEDGESVAFYLQGNPDADLLQSEDGLYVKPNWVKDTTKFPRDVPHPIATLKEKIKLDNPERLKIPTTYILTYESALGGKEKDPFYFFSTRAQKHNFQVVGMEADHNPQIKHLKELVQILLTAK</sequence>
<keyword evidence="3" id="KW-0378">Hydrolase</keyword>
<evidence type="ECO:0000259" key="2">
    <source>
        <dbReference type="Pfam" id="PF12697"/>
    </source>
</evidence>
<dbReference type="Gene3D" id="3.40.50.1820">
    <property type="entry name" value="alpha/beta hydrolase"/>
    <property type="match status" value="1"/>
</dbReference>
<organism evidence="3 4">
    <name type="scientific">Sphingobacterium lactis</name>
    <dbReference type="NCBI Taxonomy" id="797291"/>
    <lineage>
        <taxon>Bacteria</taxon>
        <taxon>Pseudomonadati</taxon>
        <taxon>Bacteroidota</taxon>
        <taxon>Sphingobacteriia</taxon>
        <taxon>Sphingobacteriales</taxon>
        <taxon>Sphingobacteriaceae</taxon>
        <taxon>Sphingobacterium</taxon>
    </lineage>
</organism>
<accession>A0A1H5ZRK7</accession>
<dbReference type="GO" id="GO:0016787">
    <property type="term" value="F:hydrolase activity"/>
    <property type="evidence" value="ECO:0007669"/>
    <property type="project" value="UniProtKB-KW"/>
</dbReference>
<feature type="chain" id="PRO_5009291881" evidence="1">
    <location>
        <begin position="22"/>
        <end position="249"/>
    </location>
</feature>
<dbReference type="PANTHER" id="PTHR37017:SF11">
    <property type="entry name" value="ESTERASE_LIPASE_THIOESTERASE DOMAIN-CONTAINING PROTEIN"/>
    <property type="match status" value="1"/>
</dbReference>
<evidence type="ECO:0000313" key="4">
    <source>
        <dbReference type="Proteomes" id="UP000236731"/>
    </source>
</evidence>
<protein>
    <submittedName>
        <fullName evidence="3">Alpha/beta hydrolase family protein</fullName>
    </submittedName>
</protein>
<dbReference type="InterPro" id="IPR029058">
    <property type="entry name" value="AB_hydrolase_fold"/>
</dbReference>
<proteinExistence type="predicted"/>
<dbReference type="RefSeq" id="WP_103906578.1">
    <property type="nucleotide sequence ID" value="NZ_CP049246.1"/>
</dbReference>
<feature type="domain" description="AB hydrolase-1" evidence="2">
    <location>
        <begin position="27"/>
        <end position="241"/>
    </location>
</feature>
<reference evidence="4" key="1">
    <citation type="submission" date="2016-10" db="EMBL/GenBank/DDBJ databases">
        <authorList>
            <person name="Varghese N."/>
            <person name="Submissions S."/>
        </authorList>
    </citation>
    <scope>NUCLEOTIDE SEQUENCE [LARGE SCALE GENOMIC DNA]</scope>
    <source>
        <strain evidence="4">DSM 22361</strain>
    </source>
</reference>
<dbReference type="Pfam" id="PF12697">
    <property type="entry name" value="Abhydrolase_6"/>
    <property type="match status" value="1"/>
</dbReference>
<dbReference type="Proteomes" id="UP000236731">
    <property type="component" value="Unassembled WGS sequence"/>
</dbReference>
<dbReference type="InterPro" id="IPR052897">
    <property type="entry name" value="Sec-Metab_Biosynth_Hydrolase"/>
</dbReference>
<evidence type="ECO:0000313" key="3">
    <source>
        <dbReference type="EMBL" id="SEG38810.1"/>
    </source>
</evidence>
<gene>
    <name evidence="3" type="ORF">SAMN05421877_107141</name>
</gene>
<keyword evidence="4" id="KW-1185">Reference proteome</keyword>
<evidence type="ECO:0000256" key="1">
    <source>
        <dbReference type="SAM" id="SignalP"/>
    </source>
</evidence>
<dbReference type="EMBL" id="FNUT01000007">
    <property type="protein sequence ID" value="SEG38810.1"/>
    <property type="molecule type" value="Genomic_DNA"/>
</dbReference>
<dbReference type="AlphaFoldDB" id="A0A1H5ZRK7"/>
<name>A0A1H5ZRK7_9SPHI</name>
<dbReference type="SUPFAM" id="SSF53474">
    <property type="entry name" value="alpha/beta-Hydrolases"/>
    <property type="match status" value="1"/>
</dbReference>